<reference evidence="8 9" key="1">
    <citation type="journal article" date="2013" name="ISME J.">
        <title>A metabolic model for members of the genus Tetrasphaera involved in enhanced biological phosphorus removal.</title>
        <authorList>
            <person name="Kristiansen R."/>
            <person name="Nguyen H.T.T."/>
            <person name="Saunders A.M."/>
            <person name="Nielsen J.L."/>
            <person name="Wimmer R."/>
            <person name="Le V.Q."/>
            <person name="McIlroy S.J."/>
            <person name="Petrovski S."/>
            <person name="Seviour R.J."/>
            <person name="Calteau A."/>
            <person name="Nielsen K.L."/>
            <person name="Nielsen P.H."/>
        </authorList>
    </citation>
    <scope>NUCLEOTIDE SEQUENCE [LARGE SCALE GENOMIC DNA]</scope>
    <source>
        <strain evidence="8 9">Ben 74</strain>
    </source>
</reference>
<evidence type="ECO:0000313" key="9">
    <source>
        <dbReference type="Proteomes" id="UP000035720"/>
    </source>
</evidence>
<evidence type="ECO:0000256" key="2">
    <source>
        <dbReference type="ARBA" id="ARBA00022491"/>
    </source>
</evidence>
<dbReference type="PANTHER" id="PTHR30363:SF4">
    <property type="entry name" value="GLYCEROL-3-PHOSPHATE REGULON REPRESSOR"/>
    <property type="match status" value="1"/>
</dbReference>
<comment type="function">
    <text evidence="6">Repressor of the lactose catabolism operon. Galactose-6-phosphate is the inducer.</text>
</comment>
<dbReference type="Pfam" id="PF08220">
    <property type="entry name" value="HTH_DeoR"/>
    <property type="match status" value="1"/>
</dbReference>
<name>A0A077M9X4_9MICO</name>
<keyword evidence="5" id="KW-0804">Transcription</keyword>
<dbReference type="Gene3D" id="3.40.50.1360">
    <property type="match status" value="1"/>
</dbReference>
<dbReference type="SMART" id="SM01134">
    <property type="entry name" value="DeoRC"/>
    <property type="match status" value="1"/>
</dbReference>
<evidence type="ECO:0000256" key="6">
    <source>
        <dbReference type="ARBA" id="ARBA00024937"/>
    </source>
</evidence>
<dbReference type="InterPro" id="IPR036388">
    <property type="entry name" value="WH-like_DNA-bd_sf"/>
</dbReference>
<evidence type="ECO:0000256" key="5">
    <source>
        <dbReference type="ARBA" id="ARBA00023163"/>
    </source>
</evidence>
<feature type="domain" description="HTH deoR-type" evidence="7">
    <location>
        <begin position="18"/>
        <end position="73"/>
    </location>
</feature>
<evidence type="ECO:0000256" key="4">
    <source>
        <dbReference type="ARBA" id="ARBA00023125"/>
    </source>
</evidence>
<accession>A0A077M9X4</accession>
<comment type="caution">
    <text evidence="8">The sequence shown here is derived from an EMBL/GenBank/DDBJ whole genome shotgun (WGS) entry which is preliminary data.</text>
</comment>
<proteinExistence type="predicted"/>
<dbReference type="RefSeq" id="WP_235434063.1">
    <property type="nucleotide sequence ID" value="NZ_HF571038.1"/>
</dbReference>
<dbReference type="GO" id="GO:0003677">
    <property type="term" value="F:DNA binding"/>
    <property type="evidence" value="ECO:0007669"/>
    <property type="project" value="UniProtKB-KW"/>
</dbReference>
<dbReference type="PANTHER" id="PTHR30363">
    <property type="entry name" value="HTH-TYPE TRANSCRIPTIONAL REGULATOR SRLR-RELATED"/>
    <property type="match status" value="1"/>
</dbReference>
<dbReference type="EMBL" id="CAJC01000009">
    <property type="protein sequence ID" value="CCI51508.1"/>
    <property type="molecule type" value="Genomic_DNA"/>
</dbReference>
<sequence>MSDRLRPDRDAAGATSLAPQRHQFILDELARTGQVVATQIAETLGVTHETVRKDLMLLQSEGHLRRVHGGAVGVGSLTREEPVATRTAYAQEKARIARAALDFVPLDGAIILDAGTSTAALADALPVAPALRAITNSLPIALSLLPKVGAVSILGGRVREITQATVDQWALSAVRSVRADVAFLGANAVSIAHGLATPDEPEAAVKAALLGAARFRVLLSDHSKLGRESIYRYGELADLDVLITDTGLPSAEAEAITRATGVEVLRV</sequence>
<dbReference type="InterPro" id="IPR014036">
    <property type="entry name" value="DeoR-like_C"/>
</dbReference>
<dbReference type="InterPro" id="IPR050313">
    <property type="entry name" value="Carb_Metab_HTH_regulators"/>
</dbReference>
<dbReference type="PROSITE" id="PS00894">
    <property type="entry name" value="HTH_DEOR_1"/>
    <property type="match status" value="1"/>
</dbReference>
<dbReference type="PROSITE" id="PS51000">
    <property type="entry name" value="HTH_DEOR_2"/>
    <property type="match status" value="1"/>
</dbReference>
<dbReference type="Gene3D" id="1.10.10.10">
    <property type="entry name" value="Winged helix-like DNA-binding domain superfamily/Winged helix DNA-binding domain"/>
    <property type="match status" value="1"/>
</dbReference>
<dbReference type="Proteomes" id="UP000035720">
    <property type="component" value="Unassembled WGS sequence"/>
</dbReference>
<dbReference type="InterPro" id="IPR036390">
    <property type="entry name" value="WH_DNA-bd_sf"/>
</dbReference>
<keyword evidence="3" id="KW-0805">Transcription regulation</keyword>
<evidence type="ECO:0000256" key="3">
    <source>
        <dbReference type="ARBA" id="ARBA00023015"/>
    </source>
</evidence>
<evidence type="ECO:0000259" key="7">
    <source>
        <dbReference type="PROSITE" id="PS51000"/>
    </source>
</evidence>
<organism evidence="8 9">
    <name type="scientific">Nostocoides jenkinsii Ben 74</name>
    <dbReference type="NCBI Taxonomy" id="1193518"/>
    <lineage>
        <taxon>Bacteria</taxon>
        <taxon>Bacillati</taxon>
        <taxon>Actinomycetota</taxon>
        <taxon>Actinomycetes</taxon>
        <taxon>Micrococcales</taxon>
        <taxon>Intrasporangiaceae</taxon>
        <taxon>Nostocoides</taxon>
    </lineage>
</organism>
<dbReference type="PRINTS" id="PR00037">
    <property type="entry name" value="HTHLACR"/>
</dbReference>
<dbReference type="SMART" id="SM00420">
    <property type="entry name" value="HTH_DEOR"/>
    <property type="match status" value="1"/>
</dbReference>
<protein>
    <recommendedName>
        <fullName evidence="1">Lactose phosphotransferase system repressor</fullName>
    </recommendedName>
</protein>
<dbReference type="Pfam" id="PF00455">
    <property type="entry name" value="DeoRC"/>
    <property type="match status" value="1"/>
</dbReference>
<dbReference type="AlphaFoldDB" id="A0A077M9X4"/>
<dbReference type="STRING" id="1193518.BN13_1060036"/>
<keyword evidence="9" id="KW-1185">Reference proteome</keyword>
<dbReference type="GO" id="GO:0003700">
    <property type="term" value="F:DNA-binding transcription factor activity"/>
    <property type="evidence" value="ECO:0007669"/>
    <property type="project" value="InterPro"/>
</dbReference>
<dbReference type="InterPro" id="IPR001034">
    <property type="entry name" value="DeoR_HTH"/>
</dbReference>
<dbReference type="SUPFAM" id="SSF46785">
    <property type="entry name" value="Winged helix' DNA-binding domain"/>
    <property type="match status" value="1"/>
</dbReference>
<dbReference type="InterPro" id="IPR037171">
    <property type="entry name" value="NagB/RpiA_transferase-like"/>
</dbReference>
<dbReference type="SUPFAM" id="SSF100950">
    <property type="entry name" value="NagB/RpiA/CoA transferase-like"/>
    <property type="match status" value="1"/>
</dbReference>
<gene>
    <name evidence="8" type="ORF">BN13_1060036</name>
</gene>
<dbReference type="InterPro" id="IPR018356">
    <property type="entry name" value="Tscrpt_reg_HTH_DeoR_CS"/>
</dbReference>
<keyword evidence="2" id="KW-0678">Repressor</keyword>
<evidence type="ECO:0000256" key="1">
    <source>
        <dbReference type="ARBA" id="ARBA00021390"/>
    </source>
</evidence>
<evidence type="ECO:0000313" key="8">
    <source>
        <dbReference type="EMBL" id="CCI51508.1"/>
    </source>
</evidence>
<keyword evidence="4" id="KW-0238">DNA-binding</keyword>